<sequence length="395" mass="41626">MPLTDLTVVEVSSFVAAPLCGMTLGQLGADVIRVDPIGGASDVHRWPLAASGASIYWTGLNKGKRSATIDLRSADGQELVQRLVTEGDGVVVTNAAGLSWLSYEQLAALRSDVIHVQLLGRGDGSTGVDYTVNAATGYPWVTGPPNHAGPINHVLPAWDVCCGLYAALAVTAAVRRRDQTGAGAQISIALEDVALATAGNLGLLTEPQVNSTQRERLGNAIYGQYGQDFTSSDGVAFMVVTLTGRHFRDLVEVTGTGVAVSALAEALGADFSAEGDRYRYRDVLSGLFATWFADQTAAQITEALSATTVLFERYRTFAEVADDEKVTANPLFTRLHQDGLGDYLAPGLPAAFDGRHPASKPAPALGHDTADVLTERLGLSAAEVERLTRAKTIAC</sequence>
<dbReference type="PANTHER" id="PTHR48228:SF5">
    <property type="entry name" value="ALPHA-METHYLACYL-COA RACEMASE"/>
    <property type="match status" value="1"/>
</dbReference>
<dbReference type="InterPro" id="IPR023606">
    <property type="entry name" value="CoA-Trfase_III_dom_1_sf"/>
</dbReference>
<dbReference type="SUPFAM" id="SSF89796">
    <property type="entry name" value="CoA-transferase family III (CaiB/BaiF)"/>
    <property type="match status" value="1"/>
</dbReference>
<reference evidence="1 4" key="2">
    <citation type="journal article" date="2019" name="Emerg. Microbes Infect.">
        <title>Comprehensive subspecies identification of 175 nontuberculous mycobacteria species based on 7547 genomic profiles.</title>
        <authorList>
            <person name="Matsumoto Y."/>
            <person name="Kinjo T."/>
            <person name="Motooka D."/>
            <person name="Nabeya D."/>
            <person name="Jung N."/>
            <person name="Uechi K."/>
            <person name="Horii T."/>
            <person name="Iida T."/>
            <person name="Fujita J."/>
            <person name="Nakamura S."/>
        </authorList>
    </citation>
    <scope>NUCLEOTIDE SEQUENCE [LARGE SCALE GENOMIC DNA]</scope>
    <source>
        <strain evidence="1 4">JCM 12687</strain>
    </source>
</reference>
<protein>
    <submittedName>
        <fullName evidence="2">2-methylfumaryl-CoA isomerase</fullName>
    </submittedName>
    <submittedName>
        <fullName evidence="1">Dehydratase</fullName>
    </submittedName>
</protein>
<dbReference type="Gene3D" id="3.40.50.10540">
    <property type="entry name" value="Crotonobetainyl-coa:carnitine coa-transferase, domain 1"/>
    <property type="match status" value="1"/>
</dbReference>
<dbReference type="RefSeq" id="WP_083133693.1">
    <property type="nucleotide sequence ID" value="NZ_AP022606.1"/>
</dbReference>
<reference evidence="2 3" key="1">
    <citation type="submission" date="2016-12" db="EMBL/GenBank/DDBJ databases">
        <title>The new phylogeny of genus Mycobacterium.</title>
        <authorList>
            <person name="Tortoli E."/>
            <person name="Trovato A."/>
            <person name="Cirillo D.M."/>
        </authorList>
    </citation>
    <scope>NUCLEOTIDE SEQUENCE [LARGE SCALE GENOMIC DNA]</scope>
    <source>
        <strain evidence="2 3">DSM 44624</strain>
    </source>
</reference>
<evidence type="ECO:0000313" key="2">
    <source>
        <dbReference type="EMBL" id="ORA33405.1"/>
    </source>
</evidence>
<evidence type="ECO:0000313" key="1">
    <source>
        <dbReference type="EMBL" id="BBZ12950.1"/>
    </source>
</evidence>
<organism evidence="2 3">
    <name type="scientific">Mycobacterium branderi</name>
    <dbReference type="NCBI Taxonomy" id="43348"/>
    <lineage>
        <taxon>Bacteria</taxon>
        <taxon>Bacillati</taxon>
        <taxon>Actinomycetota</taxon>
        <taxon>Actinomycetes</taxon>
        <taxon>Mycobacteriales</taxon>
        <taxon>Mycobacteriaceae</taxon>
        <taxon>Mycobacterium</taxon>
    </lineage>
</organism>
<dbReference type="EMBL" id="MVHM01000019">
    <property type="protein sequence ID" value="ORA33405.1"/>
    <property type="molecule type" value="Genomic_DNA"/>
</dbReference>
<proteinExistence type="predicted"/>
<evidence type="ECO:0000313" key="3">
    <source>
        <dbReference type="Proteomes" id="UP000192441"/>
    </source>
</evidence>
<keyword evidence="2" id="KW-0413">Isomerase</keyword>
<dbReference type="PANTHER" id="PTHR48228">
    <property type="entry name" value="SUCCINYL-COA--D-CITRAMALATE COA-TRANSFERASE"/>
    <property type="match status" value="1"/>
</dbReference>
<dbReference type="InterPro" id="IPR003673">
    <property type="entry name" value="CoA-Trfase_fam_III"/>
</dbReference>
<gene>
    <name evidence="2" type="ORF">BST20_22885</name>
    <name evidence="1" type="ORF">MBRA_31450</name>
</gene>
<evidence type="ECO:0000313" key="4">
    <source>
        <dbReference type="Proteomes" id="UP000467379"/>
    </source>
</evidence>
<keyword evidence="4" id="KW-1185">Reference proteome</keyword>
<dbReference type="Proteomes" id="UP000467379">
    <property type="component" value="Chromosome"/>
</dbReference>
<dbReference type="Proteomes" id="UP000192441">
    <property type="component" value="Unassembled WGS sequence"/>
</dbReference>
<dbReference type="GO" id="GO:0016853">
    <property type="term" value="F:isomerase activity"/>
    <property type="evidence" value="ECO:0007669"/>
    <property type="project" value="UniProtKB-KW"/>
</dbReference>
<dbReference type="OrthoDB" id="9797653at2"/>
<accession>A0A7I7W763</accession>
<dbReference type="InterPro" id="IPR050509">
    <property type="entry name" value="CoA-transferase_III"/>
</dbReference>
<reference evidence="1" key="3">
    <citation type="submission" date="2020-02" db="EMBL/GenBank/DDBJ databases">
        <authorList>
            <person name="Matsumoto Y."/>
            <person name="Kinjo T."/>
            <person name="Motooka D."/>
            <person name="Nabeya D."/>
            <person name="Jung N."/>
            <person name="Uechi K."/>
            <person name="Horii T."/>
            <person name="Iida T."/>
            <person name="Fujita J."/>
            <person name="Nakamura S."/>
        </authorList>
    </citation>
    <scope>NUCLEOTIDE SEQUENCE</scope>
    <source>
        <strain evidence="1">JCM 12687</strain>
    </source>
</reference>
<dbReference type="AlphaFoldDB" id="A0A7I7W763"/>
<dbReference type="Gene3D" id="3.30.1540.10">
    <property type="entry name" value="formyl-coa transferase, domain 3"/>
    <property type="match status" value="1"/>
</dbReference>
<dbReference type="Pfam" id="PF02515">
    <property type="entry name" value="CoA_transf_3"/>
    <property type="match status" value="1"/>
</dbReference>
<dbReference type="InterPro" id="IPR044855">
    <property type="entry name" value="CoA-Trfase_III_dom3_sf"/>
</dbReference>
<name>A0A7I7W763_9MYCO</name>
<dbReference type="EMBL" id="AP022606">
    <property type="protein sequence ID" value="BBZ12950.1"/>
    <property type="molecule type" value="Genomic_DNA"/>
</dbReference>